<organism evidence="1 2">
    <name type="scientific">Stylosanthes scabra</name>
    <dbReference type="NCBI Taxonomy" id="79078"/>
    <lineage>
        <taxon>Eukaryota</taxon>
        <taxon>Viridiplantae</taxon>
        <taxon>Streptophyta</taxon>
        <taxon>Embryophyta</taxon>
        <taxon>Tracheophyta</taxon>
        <taxon>Spermatophyta</taxon>
        <taxon>Magnoliopsida</taxon>
        <taxon>eudicotyledons</taxon>
        <taxon>Gunneridae</taxon>
        <taxon>Pentapetalae</taxon>
        <taxon>rosids</taxon>
        <taxon>fabids</taxon>
        <taxon>Fabales</taxon>
        <taxon>Fabaceae</taxon>
        <taxon>Papilionoideae</taxon>
        <taxon>50 kb inversion clade</taxon>
        <taxon>dalbergioids sensu lato</taxon>
        <taxon>Dalbergieae</taxon>
        <taxon>Pterocarpus clade</taxon>
        <taxon>Stylosanthes</taxon>
    </lineage>
</organism>
<name>A0ABU6TL72_9FABA</name>
<dbReference type="Proteomes" id="UP001341840">
    <property type="component" value="Unassembled WGS sequence"/>
</dbReference>
<reference evidence="1 2" key="1">
    <citation type="journal article" date="2023" name="Plants (Basel)">
        <title>Bridging the Gap: Combining Genomics and Transcriptomics Approaches to Understand Stylosanthes scabra, an Orphan Legume from the Brazilian Caatinga.</title>
        <authorList>
            <person name="Ferreira-Neto J.R.C."/>
            <person name="da Silva M.D."/>
            <person name="Binneck E."/>
            <person name="de Melo N.F."/>
            <person name="da Silva R.H."/>
            <person name="de Melo A.L.T.M."/>
            <person name="Pandolfi V."/>
            <person name="Bustamante F.O."/>
            <person name="Brasileiro-Vidal A.C."/>
            <person name="Benko-Iseppon A.M."/>
        </authorList>
    </citation>
    <scope>NUCLEOTIDE SEQUENCE [LARGE SCALE GENOMIC DNA]</scope>
    <source>
        <tissue evidence="1">Leaves</tissue>
    </source>
</reference>
<protein>
    <submittedName>
        <fullName evidence="1">Uncharacterized protein</fullName>
    </submittedName>
</protein>
<evidence type="ECO:0000313" key="1">
    <source>
        <dbReference type="EMBL" id="MED6148608.1"/>
    </source>
</evidence>
<gene>
    <name evidence="1" type="ORF">PIB30_054684</name>
</gene>
<comment type="caution">
    <text evidence="1">The sequence shown here is derived from an EMBL/GenBank/DDBJ whole genome shotgun (WGS) entry which is preliminary data.</text>
</comment>
<sequence length="152" mass="18092">MKTRRYHCDDEPFIHPLHSVRCDADRPYELPVESLLALRCRDFSKKKNSTSPGSGSSRRASPTPQWFPLLKINQFEKWEDLSRVGNLFRHLRMVCAMAMMLRIKEKWRRMGMPLELRNEKIRMKKNRKRKKIRRRTPRGRDACCSSTYGCGH</sequence>
<dbReference type="EMBL" id="JASCZI010091040">
    <property type="protein sequence ID" value="MED6148608.1"/>
    <property type="molecule type" value="Genomic_DNA"/>
</dbReference>
<proteinExistence type="predicted"/>
<evidence type="ECO:0000313" key="2">
    <source>
        <dbReference type="Proteomes" id="UP001341840"/>
    </source>
</evidence>
<accession>A0ABU6TL72</accession>
<keyword evidence="2" id="KW-1185">Reference proteome</keyword>